<reference evidence="1" key="1">
    <citation type="submission" date="2014-11" db="EMBL/GenBank/DDBJ databases">
        <authorList>
            <person name="Amaro Gonzalez C."/>
        </authorList>
    </citation>
    <scope>NUCLEOTIDE SEQUENCE</scope>
</reference>
<evidence type="ECO:0000313" key="1">
    <source>
        <dbReference type="EMBL" id="JAH39437.1"/>
    </source>
</evidence>
<reference evidence="1" key="2">
    <citation type="journal article" date="2015" name="Fish Shellfish Immunol.">
        <title>Early steps in the European eel (Anguilla anguilla)-Vibrio vulnificus interaction in the gills: Role of the RtxA13 toxin.</title>
        <authorList>
            <person name="Callol A."/>
            <person name="Pajuelo D."/>
            <person name="Ebbesson L."/>
            <person name="Teles M."/>
            <person name="MacKenzie S."/>
            <person name="Amaro C."/>
        </authorList>
    </citation>
    <scope>NUCLEOTIDE SEQUENCE</scope>
</reference>
<proteinExistence type="predicted"/>
<dbReference type="EMBL" id="GBXM01069140">
    <property type="protein sequence ID" value="JAH39437.1"/>
    <property type="molecule type" value="Transcribed_RNA"/>
</dbReference>
<protein>
    <submittedName>
        <fullName evidence="1">Uncharacterized protein</fullName>
    </submittedName>
</protein>
<sequence length="36" mass="4393">MFPVTPDYQMFVRICKGKPLSLRIRQQFYIRVYKLG</sequence>
<name>A0A0E9SDX4_ANGAN</name>
<organism evidence="1">
    <name type="scientific">Anguilla anguilla</name>
    <name type="common">European freshwater eel</name>
    <name type="synonym">Muraena anguilla</name>
    <dbReference type="NCBI Taxonomy" id="7936"/>
    <lineage>
        <taxon>Eukaryota</taxon>
        <taxon>Metazoa</taxon>
        <taxon>Chordata</taxon>
        <taxon>Craniata</taxon>
        <taxon>Vertebrata</taxon>
        <taxon>Euteleostomi</taxon>
        <taxon>Actinopterygii</taxon>
        <taxon>Neopterygii</taxon>
        <taxon>Teleostei</taxon>
        <taxon>Anguilliformes</taxon>
        <taxon>Anguillidae</taxon>
        <taxon>Anguilla</taxon>
    </lineage>
</organism>
<dbReference type="AlphaFoldDB" id="A0A0E9SDX4"/>
<accession>A0A0E9SDX4</accession>